<sequence length="98" mass="11089">MIDILLNESGDLSFVKADLETGECTMQNQLLLLMSNRGDWREFPTTGIGLPSFLKDEDRYAFLSDIKPEFERDGMKVTSIRLDENGHLNIDATYGNNS</sequence>
<dbReference type="RefSeq" id="WP_113617271.1">
    <property type="nucleotide sequence ID" value="NZ_QFFJ01000002.1"/>
</dbReference>
<dbReference type="Proteomes" id="UP000253410">
    <property type="component" value="Unassembled WGS sequence"/>
</dbReference>
<gene>
    <name evidence="1" type="ORF">DF182_18290</name>
</gene>
<dbReference type="AlphaFoldDB" id="A0A365XQ93"/>
<dbReference type="OrthoDB" id="799440at2"/>
<comment type="caution">
    <text evidence="1">The sequence shown here is derived from an EMBL/GenBank/DDBJ whole genome shotgun (WGS) entry which is preliminary data.</text>
</comment>
<accession>A0A365XQ93</accession>
<evidence type="ECO:0008006" key="3">
    <source>
        <dbReference type="Google" id="ProtNLM"/>
    </source>
</evidence>
<protein>
    <recommendedName>
        <fullName evidence="3">Oxidase</fullName>
    </recommendedName>
</protein>
<dbReference type="EMBL" id="QFFJ01000002">
    <property type="protein sequence ID" value="RBL88529.1"/>
    <property type="molecule type" value="Genomic_DNA"/>
</dbReference>
<name>A0A365XQ93_9BACT</name>
<proteinExistence type="predicted"/>
<reference evidence="1 2" key="1">
    <citation type="submission" date="2018-05" db="EMBL/GenBank/DDBJ databases">
        <title>Chitinophaga sp. K3CV102501T nov., isolated from isolated from a monsoon evergreen broad-leaved forest soil.</title>
        <authorList>
            <person name="Lv Y."/>
        </authorList>
    </citation>
    <scope>NUCLEOTIDE SEQUENCE [LARGE SCALE GENOMIC DNA]</scope>
    <source>
        <strain evidence="1 2">GDMCC 1.1325</strain>
    </source>
</reference>
<evidence type="ECO:0000313" key="1">
    <source>
        <dbReference type="EMBL" id="RBL88529.1"/>
    </source>
</evidence>
<evidence type="ECO:0000313" key="2">
    <source>
        <dbReference type="Proteomes" id="UP000253410"/>
    </source>
</evidence>
<keyword evidence="2" id="KW-1185">Reference proteome</keyword>
<organism evidence="1 2">
    <name type="scientific">Chitinophaga flava</name>
    <dbReference type="NCBI Taxonomy" id="2259036"/>
    <lineage>
        <taxon>Bacteria</taxon>
        <taxon>Pseudomonadati</taxon>
        <taxon>Bacteroidota</taxon>
        <taxon>Chitinophagia</taxon>
        <taxon>Chitinophagales</taxon>
        <taxon>Chitinophagaceae</taxon>
        <taxon>Chitinophaga</taxon>
    </lineage>
</organism>